<gene>
    <name evidence="2" type="ORF">M9Y10_029105</name>
</gene>
<dbReference type="CDD" id="cd00154">
    <property type="entry name" value="Rab"/>
    <property type="match status" value="1"/>
</dbReference>
<dbReference type="InterPro" id="IPR005225">
    <property type="entry name" value="Small_GTP-bd"/>
</dbReference>
<comment type="caution">
    <text evidence="2">The sequence shown here is derived from an EMBL/GenBank/DDBJ whole genome shotgun (WGS) entry which is preliminary data.</text>
</comment>
<dbReference type="SMART" id="SM00177">
    <property type="entry name" value="ARF"/>
    <property type="match status" value="1"/>
</dbReference>
<dbReference type="Pfam" id="PF00071">
    <property type="entry name" value="Ras"/>
    <property type="match status" value="1"/>
</dbReference>
<dbReference type="Gene3D" id="3.40.50.300">
    <property type="entry name" value="P-loop containing nucleotide triphosphate hydrolases"/>
    <property type="match status" value="1"/>
</dbReference>
<protein>
    <recommendedName>
        <fullName evidence="4">Small GTP-binding protein</fullName>
    </recommendedName>
</protein>
<dbReference type="InterPro" id="IPR027417">
    <property type="entry name" value="P-loop_NTPase"/>
</dbReference>
<dbReference type="Proteomes" id="UP001470230">
    <property type="component" value="Unassembled WGS sequence"/>
</dbReference>
<dbReference type="EMBL" id="JAPFFF010000004">
    <property type="protein sequence ID" value="KAK8891883.1"/>
    <property type="molecule type" value="Genomic_DNA"/>
</dbReference>
<dbReference type="NCBIfam" id="TIGR00231">
    <property type="entry name" value="small_GTP"/>
    <property type="match status" value="1"/>
</dbReference>
<reference evidence="2 3" key="1">
    <citation type="submission" date="2024-04" db="EMBL/GenBank/DDBJ databases">
        <title>Tritrichomonas musculus Genome.</title>
        <authorList>
            <person name="Alves-Ferreira E."/>
            <person name="Grigg M."/>
            <person name="Lorenzi H."/>
            <person name="Galac M."/>
        </authorList>
    </citation>
    <scope>NUCLEOTIDE SEQUENCE [LARGE SCALE GENOMIC DNA]</scope>
    <source>
        <strain evidence="2 3">EAF2021</strain>
    </source>
</reference>
<dbReference type="SMART" id="SM00173">
    <property type="entry name" value="RAS"/>
    <property type="match status" value="1"/>
</dbReference>
<dbReference type="PROSITE" id="PS51419">
    <property type="entry name" value="RAB"/>
    <property type="match status" value="1"/>
</dbReference>
<sequence length="193" mass="21321">MTEIAPRVITLGNSGVGKTSLIYRMKTGQFLEETAPTIGAGVTQVEVTIKANTYPLQIWDTAGQEMYRNIIPIYFKGAVFAILVFSMDDKKSFDDLNSWLDEIEAHSDPNIGIVLVGNKYDSDHKVITDEIARMYANEHNLQIFFSSALTGQSVTEILNYIALENSKRADLIKATPAPVPVEKGKGDKNSKCC</sequence>
<evidence type="ECO:0000313" key="3">
    <source>
        <dbReference type="Proteomes" id="UP001470230"/>
    </source>
</evidence>
<dbReference type="PANTHER" id="PTHR47978">
    <property type="match status" value="1"/>
</dbReference>
<evidence type="ECO:0000256" key="1">
    <source>
        <dbReference type="ARBA" id="ARBA00022741"/>
    </source>
</evidence>
<organism evidence="2 3">
    <name type="scientific">Tritrichomonas musculus</name>
    <dbReference type="NCBI Taxonomy" id="1915356"/>
    <lineage>
        <taxon>Eukaryota</taxon>
        <taxon>Metamonada</taxon>
        <taxon>Parabasalia</taxon>
        <taxon>Tritrichomonadida</taxon>
        <taxon>Tritrichomonadidae</taxon>
        <taxon>Tritrichomonas</taxon>
    </lineage>
</organism>
<dbReference type="InterPro" id="IPR001806">
    <property type="entry name" value="Small_GTPase"/>
</dbReference>
<dbReference type="PRINTS" id="PR00449">
    <property type="entry name" value="RASTRNSFRMNG"/>
</dbReference>
<keyword evidence="1" id="KW-0547">Nucleotide-binding</keyword>
<dbReference type="PROSITE" id="PS51421">
    <property type="entry name" value="RAS"/>
    <property type="match status" value="1"/>
</dbReference>
<dbReference type="SMART" id="SM00176">
    <property type="entry name" value="RAN"/>
    <property type="match status" value="1"/>
</dbReference>
<evidence type="ECO:0000313" key="2">
    <source>
        <dbReference type="EMBL" id="KAK8891883.1"/>
    </source>
</evidence>
<dbReference type="SMART" id="SM00174">
    <property type="entry name" value="RHO"/>
    <property type="match status" value="1"/>
</dbReference>
<evidence type="ECO:0008006" key="4">
    <source>
        <dbReference type="Google" id="ProtNLM"/>
    </source>
</evidence>
<dbReference type="SUPFAM" id="SSF52540">
    <property type="entry name" value="P-loop containing nucleoside triphosphate hydrolases"/>
    <property type="match status" value="1"/>
</dbReference>
<accession>A0ABR2KLN8</accession>
<keyword evidence="3" id="KW-1185">Reference proteome</keyword>
<dbReference type="SMART" id="SM00175">
    <property type="entry name" value="RAB"/>
    <property type="match status" value="1"/>
</dbReference>
<dbReference type="PROSITE" id="PS51420">
    <property type="entry name" value="RHO"/>
    <property type="match status" value="1"/>
</dbReference>
<name>A0ABR2KLN8_9EUKA</name>
<proteinExistence type="predicted"/>